<dbReference type="SFLD" id="SFLDS00003">
    <property type="entry name" value="Haloacid_Dehalogenase"/>
    <property type="match status" value="1"/>
</dbReference>
<comment type="pathway">
    <text evidence="2 10">Amino-acid biosynthesis; L-histidine biosynthesis; L-histidine from 5-phospho-alpha-D-ribose 1-diphosphate: step 6/9.</text>
</comment>
<dbReference type="AlphaFoldDB" id="A0A8K1FNZ6"/>
<dbReference type="CDD" id="cd07914">
    <property type="entry name" value="IGPD"/>
    <property type="match status" value="1"/>
</dbReference>
<protein>
    <recommendedName>
        <fullName evidence="5 10">Imidazoleglycerol-phosphate dehydratase</fullName>
        <ecNumber evidence="4 10">4.2.1.19</ecNumber>
    </recommendedName>
</protein>
<dbReference type="NCBIfam" id="TIGR01549">
    <property type="entry name" value="HAD-SF-IA-v1"/>
    <property type="match status" value="1"/>
</dbReference>
<evidence type="ECO:0000313" key="12">
    <source>
        <dbReference type="Proteomes" id="UP000794436"/>
    </source>
</evidence>
<dbReference type="NCBIfam" id="NF002111">
    <property type="entry name" value="PRK00951.2-1"/>
    <property type="match status" value="1"/>
</dbReference>
<dbReference type="GO" id="GO:0004424">
    <property type="term" value="F:imidazoleglycerol-phosphate dehydratase activity"/>
    <property type="evidence" value="ECO:0007669"/>
    <property type="project" value="UniProtKB-EC"/>
</dbReference>
<dbReference type="EC" id="4.2.1.19" evidence="4 10"/>
<accession>A0A8K1FNZ6</accession>
<organism evidence="11 12">
    <name type="scientific">Pythium oligandrum</name>
    <name type="common">Mycoparasitic fungus</name>
    <dbReference type="NCBI Taxonomy" id="41045"/>
    <lineage>
        <taxon>Eukaryota</taxon>
        <taxon>Sar</taxon>
        <taxon>Stramenopiles</taxon>
        <taxon>Oomycota</taxon>
        <taxon>Peronosporomycetes</taxon>
        <taxon>Pythiales</taxon>
        <taxon>Pythiaceae</taxon>
        <taxon>Pythium</taxon>
    </lineage>
</organism>
<evidence type="ECO:0000256" key="4">
    <source>
        <dbReference type="ARBA" id="ARBA00012075"/>
    </source>
</evidence>
<dbReference type="SUPFAM" id="SSF56784">
    <property type="entry name" value="HAD-like"/>
    <property type="match status" value="1"/>
</dbReference>
<dbReference type="InterPro" id="IPR038494">
    <property type="entry name" value="IGPD_sf"/>
</dbReference>
<dbReference type="SFLD" id="SFLDG01129">
    <property type="entry name" value="C1.5:_HAD__Beta-PGM__Phosphata"/>
    <property type="match status" value="1"/>
</dbReference>
<dbReference type="PROSITE" id="PS00955">
    <property type="entry name" value="IGP_DEHYDRATASE_2"/>
    <property type="match status" value="1"/>
</dbReference>
<dbReference type="UniPathway" id="UPA00031">
    <property type="reaction ID" value="UER00011"/>
</dbReference>
<dbReference type="PANTHER" id="PTHR23133:SF2">
    <property type="entry name" value="IMIDAZOLEGLYCEROL-PHOSPHATE DEHYDRATASE"/>
    <property type="match status" value="1"/>
</dbReference>
<dbReference type="InterPro" id="IPR020565">
    <property type="entry name" value="ImidazoleglycerP_deHydtase_CS"/>
</dbReference>
<dbReference type="GO" id="GO:0000105">
    <property type="term" value="P:L-histidine biosynthetic process"/>
    <property type="evidence" value="ECO:0007669"/>
    <property type="project" value="UniProtKB-UniPathway"/>
</dbReference>
<comment type="similarity">
    <text evidence="3 10">Belongs to the imidazoleglycerol-phosphate dehydratase family.</text>
</comment>
<dbReference type="Gene3D" id="1.10.150.240">
    <property type="entry name" value="Putative phosphatase, domain 2"/>
    <property type="match status" value="1"/>
</dbReference>
<dbReference type="InterPro" id="IPR020568">
    <property type="entry name" value="Ribosomal_Su5_D2-typ_SF"/>
</dbReference>
<evidence type="ECO:0000256" key="6">
    <source>
        <dbReference type="ARBA" id="ARBA00022605"/>
    </source>
</evidence>
<sequence length="451" mass="48599">MVQLTRPLQALLWDMDGVLAEVSMSYRKAIVETAKHFGAVVTFEDIEKAKLAGNANNDWQLTHRLIASTLSDAAPLPTLEQVTQVFEDLYQGVEGRPGLCLLETLLVPKGLLQELNRRLPKGMAIVTGRPRKDCIKFLAAHGLEEFFPVHVCMEDCPPKPSPEPVQLALQKLGVAADEVAMIGDTVDDIIAGVTAGVLGFGVLTPQVHAKSILEQKAPVLEKALEQAGASIVLTPGLGELLDIIPLPATSPSTWDSHPRSAVISRVTKETSIDVKLNLDGTGKSKVSSGIGFLDHMLTALSKHSRFDLELDCKGDTWIDDHHTTEDCALTLGEAFDKALGNRAGIARYGSAYAPLDEALSRAVIDISSRAHSEVNLELVRPMVGQLSSEMITHFFESFASAARLTLHVDVLRGRNDHHRAEASFKALAIALRNAVKADETAGVPSTKGVLA</sequence>
<reference evidence="11" key="1">
    <citation type="submission" date="2019-03" db="EMBL/GenBank/DDBJ databases">
        <title>Long read genome sequence of the mycoparasitic Pythium oligandrum ATCC 38472 isolated from sugarbeet rhizosphere.</title>
        <authorList>
            <person name="Gaulin E."/>
        </authorList>
    </citation>
    <scope>NUCLEOTIDE SEQUENCE</scope>
    <source>
        <strain evidence="11">ATCC 38472_TT</strain>
    </source>
</reference>
<dbReference type="NCBIfam" id="TIGR01656">
    <property type="entry name" value="Histidinol-ppas"/>
    <property type="match status" value="1"/>
</dbReference>
<evidence type="ECO:0000256" key="7">
    <source>
        <dbReference type="ARBA" id="ARBA00023102"/>
    </source>
</evidence>
<dbReference type="GO" id="GO:0016791">
    <property type="term" value="F:phosphatase activity"/>
    <property type="evidence" value="ECO:0007669"/>
    <property type="project" value="InterPro"/>
</dbReference>
<keyword evidence="7 10" id="KW-0368">Histidine biosynthesis</keyword>
<dbReference type="InterPro" id="IPR036412">
    <property type="entry name" value="HAD-like_sf"/>
</dbReference>
<comment type="caution">
    <text evidence="11">The sequence shown here is derived from an EMBL/GenBank/DDBJ whole genome shotgun (WGS) entry which is preliminary data.</text>
</comment>
<dbReference type="InterPro" id="IPR006543">
    <property type="entry name" value="Histidinol-phos"/>
</dbReference>
<evidence type="ECO:0000256" key="3">
    <source>
        <dbReference type="ARBA" id="ARBA00007481"/>
    </source>
</evidence>
<evidence type="ECO:0000256" key="1">
    <source>
        <dbReference type="ARBA" id="ARBA00001723"/>
    </source>
</evidence>
<dbReference type="Pfam" id="PF00702">
    <property type="entry name" value="Hydrolase"/>
    <property type="match status" value="1"/>
</dbReference>
<dbReference type="InterPro" id="IPR023214">
    <property type="entry name" value="HAD_sf"/>
</dbReference>
<dbReference type="NCBIfam" id="TIGR01548">
    <property type="entry name" value="HAD-SF-IA-hyp1"/>
    <property type="match status" value="1"/>
</dbReference>
<dbReference type="InterPro" id="IPR000807">
    <property type="entry name" value="ImidazoleglycerolP_deHydtase"/>
</dbReference>
<keyword evidence="8 10" id="KW-0456">Lyase</keyword>
<keyword evidence="9" id="KW-0511">Multifunctional enzyme</keyword>
<evidence type="ECO:0000256" key="9">
    <source>
        <dbReference type="ARBA" id="ARBA00023268"/>
    </source>
</evidence>
<gene>
    <name evidence="11" type="ORF">Poli38472_009295</name>
</gene>
<keyword evidence="6" id="KW-0028">Amino-acid biosynthesis</keyword>
<dbReference type="SUPFAM" id="SSF54211">
    <property type="entry name" value="Ribosomal protein S5 domain 2-like"/>
    <property type="match status" value="2"/>
</dbReference>
<comment type="catalytic activity">
    <reaction evidence="1 10">
        <text>D-erythro-1-(imidazol-4-yl)glycerol 3-phosphate = 3-(imidazol-4-yl)-2-oxopropyl phosphate + H2O</text>
        <dbReference type="Rhea" id="RHEA:11040"/>
        <dbReference type="ChEBI" id="CHEBI:15377"/>
        <dbReference type="ChEBI" id="CHEBI:57766"/>
        <dbReference type="ChEBI" id="CHEBI:58278"/>
        <dbReference type="EC" id="4.2.1.19"/>
    </reaction>
</comment>
<dbReference type="PROSITE" id="PS00954">
    <property type="entry name" value="IGP_DEHYDRATASE_1"/>
    <property type="match status" value="1"/>
</dbReference>
<dbReference type="EMBL" id="SPLM01000038">
    <property type="protein sequence ID" value="TMW65128.1"/>
    <property type="molecule type" value="Genomic_DNA"/>
</dbReference>
<dbReference type="Gene3D" id="3.40.50.1000">
    <property type="entry name" value="HAD superfamily/HAD-like"/>
    <property type="match status" value="1"/>
</dbReference>
<evidence type="ECO:0000256" key="8">
    <source>
        <dbReference type="ARBA" id="ARBA00023239"/>
    </source>
</evidence>
<proteinExistence type="inferred from homology"/>
<evidence type="ECO:0000256" key="2">
    <source>
        <dbReference type="ARBA" id="ARBA00005047"/>
    </source>
</evidence>
<dbReference type="HAMAP" id="MF_00076">
    <property type="entry name" value="HisB"/>
    <property type="match status" value="1"/>
</dbReference>
<dbReference type="Pfam" id="PF00475">
    <property type="entry name" value="IGPD"/>
    <property type="match status" value="1"/>
</dbReference>
<dbReference type="InterPro" id="IPR006438">
    <property type="entry name" value="HAD-SF_TIGR01548"/>
</dbReference>
<evidence type="ECO:0000256" key="5">
    <source>
        <dbReference type="ARBA" id="ARBA00016664"/>
    </source>
</evidence>
<dbReference type="FunFam" id="3.30.230.40:FF:000001">
    <property type="entry name" value="Imidazoleglycerol-phosphate dehydratase HisB"/>
    <property type="match status" value="1"/>
</dbReference>
<dbReference type="PANTHER" id="PTHR23133">
    <property type="entry name" value="IMIDAZOLEGLYCEROL-PHOSPHATE DEHYDRATASE HIS7"/>
    <property type="match status" value="1"/>
</dbReference>
<evidence type="ECO:0000256" key="10">
    <source>
        <dbReference type="RuleBase" id="RU000598"/>
    </source>
</evidence>
<dbReference type="Proteomes" id="UP000794436">
    <property type="component" value="Unassembled WGS sequence"/>
</dbReference>
<evidence type="ECO:0000313" key="11">
    <source>
        <dbReference type="EMBL" id="TMW65128.1"/>
    </source>
</evidence>
<name>A0A8K1FNZ6_PYTOL</name>
<dbReference type="FunFam" id="3.30.230.40:FF:000003">
    <property type="entry name" value="Imidazoleglycerol-phosphate dehydratase HisB"/>
    <property type="match status" value="1"/>
</dbReference>
<dbReference type="NCBIfam" id="NF002114">
    <property type="entry name" value="PRK00951.2-4"/>
    <property type="match status" value="1"/>
</dbReference>
<dbReference type="InterPro" id="IPR023198">
    <property type="entry name" value="PGP-like_dom2"/>
</dbReference>
<dbReference type="Gene3D" id="3.30.230.40">
    <property type="entry name" value="Imidazole glycerol phosphate dehydratase, domain 1"/>
    <property type="match status" value="2"/>
</dbReference>
<keyword evidence="12" id="KW-1185">Reference proteome</keyword>
<dbReference type="InterPro" id="IPR006439">
    <property type="entry name" value="HAD-SF_hydro_IA"/>
</dbReference>
<dbReference type="OrthoDB" id="447729at2759"/>